<dbReference type="SUPFAM" id="SSF47095">
    <property type="entry name" value="HMG-box"/>
    <property type="match status" value="1"/>
</dbReference>
<dbReference type="InterPro" id="IPR009071">
    <property type="entry name" value="HMG_box_dom"/>
</dbReference>
<accession>A0A834SKG2</accession>
<feature type="compositionally biased region" description="Polar residues" evidence="2">
    <location>
        <begin position="11"/>
        <end position="26"/>
    </location>
</feature>
<dbReference type="InterPro" id="IPR001606">
    <property type="entry name" value="ARID_dom"/>
</dbReference>
<dbReference type="Pfam" id="PF09011">
    <property type="entry name" value="HMG_box_2"/>
    <property type="match status" value="1"/>
</dbReference>
<dbReference type="Gene3D" id="1.10.30.10">
    <property type="entry name" value="High mobility group box domain"/>
    <property type="match status" value="1"/>
</dbReference>
<dbReference type="SMART" id="SM00501">
    <property type="entry name" value="BRIGHT"/>
    <property type="match status" value="1"/>
</dbReference>
<dbReference type="SUPFAM" id="SSF46774">
    <property type="entry name" value="ARID-like"/>
    <property type="match status" value="1"/>
</dbReference>
<dbReference type="PROSITE" id="PS51011">
    <property type="entry name" value="ARID"/>
    <property type="match status" value="1"/>
</dbReference>
<dbReference type="GO" id="GO:0003677">
    <property type="term" value="F:DNA binding"/>
    <property type="evidence" value="ECO:0007669"/>
    <property type="project" value="UniProtKB-UniRule"/>
</dbReference>
<evidence type="ECO:0000259" key="3">
    <source>
        <dbReference type="PROSITE" id="PS50118"/>
    </source>
</evidence>
<gene>
    <name evidence="5" type="ORF">G2W53_044157</name>
</gene>
<dbReference type="InterPro" id="IPR036910">
    <property type="entry name" value="HMG_box_dom_sf"/>
</dbReference>
<dbReference type="InterPro" id="IPR036431">
    <property type="entry name" value="ARID_dom_sf"/>
</dbReference>
<feature type="compositionally biased region" description="Basic residues" evidence="2">
    <location>
        <begin position="1"/>
        <end position="10"/>
    </location>
</feature>
<keyword evidence="6" id="KW-1185">Reference proteome</keyword>
<dbReference type="Proteomes" id="UP000634136">
    <property type="component" value="Unassembled WGS sequence"/>
</dbReference>
<evidence type="ECO:0000313" key="6">
    <source>
        <dbReference type="Proteomes" id="UP000634136"/>
    </source>
</evidence>
<feature type="region of interest" description="Disordered" evidence="2">
    <location>
        <begin position="1"/>
        <end position="34"/>
    </location>
</feature>
<dbReference type="CDD" id="cd00084">
    <property type="entry name" value="HMG-box_SF"/>
    <property type="match status" value="1"/>
</dbReference>
<dbReference type="AlphaFoldDB" id="A0A834SKG2"/>
<comment type="caution">
    <text evidence="5">The sequence shown here is derived from an EMBL/GenBank/DDBJ whole genome shotgun (WGS) entry which is preliminary data.</text>
</comment>
<keyword evidence="1" id="KW-0238">DNA-binding</keyword>
<feature type="domain" description="HMG box" evidence="3">
    <location>
        <begin position="206"/>
        <end position="274"/>
    </location>
</feature>
<name>A0A834SKG2_9FABA</name>
<dbReference type="PANTHER" id="PTHR46691:SF5">
    <property type="entry name" value="HMG (HIGH MOBILITY GROUP) BOX PROTEIN"/>
    <property type="match status" value="1"/>
</dbReference>
<feature type="compositionally biased region" description="Basic and acidic residues" evidence="2">
    <location>
        <begin position="248"/>
        <end position="279"/>
    </location>
</feature>
<feature type="domain" description="ARID" evidence="4">
    <location>
        <begin position="33"/>
        <end position="124"/>
    </location>
</feature>
<feature type="region of interest" description="Disordered" evidence="2">
    <location>
        <begin position="248"/>
        <end position="294"/>
    </location>
</feature>
<proteinExistence type="predicted"/>
<sequence>MKGKGKKKPRVSNTEIHHSQTNNANNAPKHPSSPDSDAFYNKLIDFWDTLGLTLIINARESLLDLYLLYSEVTTRGGNLKVSRDRKWDEVACALKLEGSSNGKLPSQLEKCYTYLLYPFEQLYHYRDPAQKAASNNILGVGVVTDVSSGKKRKSEATFSELIDNKDGKVVTKICKEMTGAELTEHQVLLLTPTKAKEAKKRRVASLRRYKTAYQIFLKQECARLKTRNEALVGSNMLHMAIDTWKKMSESEKQPYVEESKKEKERLKEEMKKTENRKEEEDVEGGDTDYHVTLKPDADNFPVGMSQCDAYCSLDIPTEASK</sequence>
<evidence type="ECO:0000256" key="1">
    <source>
        <dbReference type="PROSITE-ProRule" id="PRU00267"/>
    </source>
</evidence>
<dbReference type="GO" id="GO:0005634">
    <property type="term" value="C:nucleus"/>
    <property type="evidence" value="ECO:0007669"/>
    <property type="project" value="UniProtKB-UniRule"/>
</dbReference>
<keyword evidence="1" id="KW-0539">Nucleus</keyword>
<feature type="DNA-binding region" description="HMG box" evidence="1">
    <location>
        <begin position="206"/>
        <end position="274"/>
    </location>
</feature>
<evidence type="ECO:0000259" key="4">
    <source>
        <dbReference type="PROSITE" id="PS51011"/>
    </source>
</evidence>
<dbReference type="SMART" id="SM00398">
    <property type="entry name" value="HMG"/>
    <property type="match status" value="1"/>
</dbReference>
<evidence type="ECO:0000313" key="5">
    <source>
        <dbReference type="EMBL" id="KAF7805046.1"/>
    </source>
</evidence>
<protein>
    <submittedName>
        <fullName evidence="5">High mobility group B protein 10-like</fullName>
    </submittedName>
</protein>
<dbReference type="Gene3D" id="1.10.150.60">
    <property type="entry name" value="ARID DNA-binding domain"/>
    <property type="match status" value="1"/>
</dbReference>
<dbReference type="EMBL" id="JAAIUW010000013">
    <property type="protein sequence ID" value="KAF7805046.1"/>
    <property type="molecule type" value="Genomic_DNA"/>
</dbReference>
<dbReference type="OrthoDB" id="1919336at2759"/>
<reference evidence="5" key="1">
    <citation type="submission" date="2020-09" db="EMBL/GenBank/DDBJ databases">
        <title>Genome-Enabled Discovery of Anthraquinone Biosynthesis in Senna tora.</title>
        <authorList>
            <person name="Kang S.-H."/>
            <person name="Pandey R.P."/>
            <person name="Lee C.-M."/>
            <person name="Sim J.-S."/>
            <person name="Jeong J.-T."/>
            <person name="Choi B.-S."/>
            <person name="Jung M."/>
            <person name="Ginzburg D."/>
            <person name="Zhao K."/>
            <person name="Won S.Y."/>
            <person name="Oh T.-J."/>
            <person name="Yu Y."/>
            <person name="Kim N.-H."/>
            <person name="Lee O.R."/>
            <person name="Lee T.-H."/>
            <person name="Bashyal P."/>
            <person name="Kim T.-S."/>
            <person name="Lee W.-H."/>
            <person name="Kawkins C."/>
            <person name="Kim C.-K."/>
            <person name="Kim J.S."/>
            <person name="Ahn B.O."/>
            <person name="Rhee S.Y."/>
            <person name="Sohng J.K."/>
        </authorList>
    </citation>
    <scope>NUCLEOTIDE SEQUENCE</scope>
    <source>
        <tissue evidence="5">Leaf</tissue>
    </source>
</reference>
<evidence type="ECO:0000256" key="2">
    <source>
        <dbReference type="SAM" id="MobiDB-lite"/>
    </source>
</evidence>
<dbReference type="SMART" id="SM01014">
    <property type="entry name" value="ARID"/>
    <property type="match status" value="1"/>
</dbReference>
<dbReference type="PANTHER" id="PTHR46691">
    <property type="entry name" value="HIGH MOBILITY GROUP B PROTEIN 9"/>
    <property type="match status" value="1"/>
</dbReference>
<dbReference type="Pfam" id="PF01388">
    <property type="entry name" value="ARID"/>
    <property type="match status" value="1"/>
</dbReference>
<dbReference type="PROSITE" id="PS50118">
    <property type="entry name" value="HMG_BOX_2"/>
    <property type="match status" value="1"/>
</dbReference>
<organism evidence="5 6">
    <name type="scientific">Senna tora</name>
    <dbReference type="NCBI Taxonomy" id="362788"/>
    <lineage>
        <taxon>Eukaryota</taxon>
        <taxon>Viridiplantae</taxon>
        <taxon>Streptophyta</taxon>
        <taxon>Embryophyta</taxon>
        <taxon>Tracheophyta</taxon>
        <taxon>Spermatophyta</taxon>
        <taxon>Magnoliopsida</taxon>
        <taxon>eudicotyledons</taxon>
        <taxon>Gunneridae</taxon>
        <taxon>Pentapetalae</taxon>
        <taxon>rosids</taxon>
        <taxon>fabids</taxon>
        <taxon>Fabales</taxon>
        <taxon>Fabaceae</taxon>
        <taxon>Caesalpinioideae</taxon>
        <taxon>Cassia clade</taxon>
        <taxon>Senna</taxon>
    </lineage>
</organism>